<reference evidence="1" key="1">
    <citation type="submission" date="2019-12" db="EMBL/GenBank/DDBJ databases">
        <title>Genome sequencing and annotation of Brassica cretica.</title>
        <authorList>
            <person name="Studholme D.J."/>
            <person name="Sarris P."/>
        </authorList>
    </citation>
    <scope>NUCLEOTIDE SEQUENCE</scope>
    <source>
        <strain evidence="1">PFS-109/04</strain>
        <tissue evidence="1">Leaf</tissue>
    </source>
</reference>
<organism evidence="1 2">
    <name type="scientific">Brassica cretica</name>
    <name type="common">Mustard</name>
    <dbReference type="NCBI Taxonomy" id="69181"/>
    <lineage>
        <taxon>Eukaryota</taxon>
        <taxon>Viridiplantae</taxon>
        <taxon>Streptophyta</taxon>
        <taxon>Embryophyta</taxon>
        <taxon>Tracheophyta</taxon>
        <taxon>Spermatophyta</taxon>
        <taxon>Magnoliopsida</taxon>
        <taxon>eudicotyledons</taxon>
        <taxon>Gunneridae</taxon>
        <taxon>Pentapetalae</taxon>
        <taxon>rosids</taxon>
        <taxon>malvids</taxon>
        <taxon>Brassicales</taxon>
        <taxon>Brassicaceae</taxon>
        <taxon>Brassiceae</taxon>
        <taxon>Brassica</taxon>
    </lineage>
</organism>
<dbReference type="Proteomes" id="UP000712600">
    <property type="component" value="Unassembled WGS sequence"/>
</dbReference>
<evidence type="ECO:0000313" key="1">
    <source>
        <dbReference type="EMBL" id="KAF3506402.1"/>
    </source>
</evidence>
<gene>
    <name evidence="1" type="ORF">F2Q69_00005354</name>
</gene>
<dbReference type="AlphaFoldDB" id="A0A8S9NYM2"/>
<protein>
    <submittedName>
        <fullName evidence="1">Uncharacterized protein</fullName>
    </submittedName>
</protein>
<dbReference type="EMBL" id="QGKX02001521">
    <property type="protein sequence ID" value="KAF3506402.1"/>
    <property type="molecule type" value="Genomic_DNA"/>
</dbReference>
<accession>A0A8S9NYM2</accession>
<proteinExistence type="predicted"/>
<sequence length="71" mass="7982">MGLKERDNLLINTEERSVSVKEVQIENIRGEDVRAKKTIVETTTKENEGGNEEGEVVGEDDYEAIVDDDND</sequence>
<evidence type="ECO:0000313" key="2">
    <source>
        <dbReference type="Proteomes" id="UP000712600"/>
    </source>
</evidence>
<name>A0A8S9NYM2_BRACR</name>
<comment type="caution">
    <text evidence="1">The sequence shown here is derived from an EMBL/GenBank/DDBJ whole genome shotgun (WGS) entry which is preliminary data.</text>
</comment>